<feature type="domain" description="G-protein coupled receptors family 1 profile" evidence="12">
    <location>
        <begin position="81"/>
        <end position="353"/>
    </location>
</feature>
<evidence type="ECO:0000256" key="9">
    <source>
        <dbReference type="PIRSR" id="PIRSR604061-50"/>
    </source>
</evidence>
<feature type="transmembrane region" description="Helical" evidence="11">
    <location>
        <begin position="224"/>
        <end position="246"/>
    </location>
</feature>
<keyword evidence="13" id="KW-1185">Reference proteome</keyword>
<dbReference type="GO" id="GO:0038036">
    <property type="term" value="F:sphingosine-1-phosphate receptor activity"/>
    <property type="evidence" value="ECO:0007669"/>
    <property type="project" value="InterPro"/>
</dbReference>
<dbReference type="GO" id="GO:0005886">
    <property type="term" value="C:plasma membrane"/>
    <property type="evidence" value="ECO:0007669"/>
    <property type="project" value="UniProtKB-SubCell"/>
</dbReference>
<feature type="compositionally biased region" description="Low complexity" evidence="10">
    <location>
        <begin position="383"/>
        <end position="404"/>
    </location>
</feature>
<evidence type="ECO:0000259" key="12">
    <source>
        <dbReference type="PROSITE" id="PS50262"/>
    </source>
</evidence>
<dbReference type="InterPro" id="IPR017452">
    <property type="entry name" value="GPCR_Rhodpsn_7TM"/>
</dbReference>
<comment type="subcellular location">
    <subcellularLocation>
        <location evidence="1">Cell membrane</location>
        <topology evidence="1">Multi-pass membrane protein</topology>
    </subcellularLocation>
</comment>
<evidence type="ECO:0000256" key="8">
    <source>
        <dbReference type="ARBA" id="ARBA00023224"/>
    </source>
</evidence>
<evidence type="ECO:0000256" key="6">
    <source>
        <dbReference type="ARBA" id="ARBA00023136"/>
    </source>
</evidence>
<evidence type="ECO:0000256" key="4">
    <source>
        <dbReference type="ARBA" id="ARBA00022989"/>
    </source>
</evidence>
<gene>
    <name evidence="14" type="primary">S1PR1</name>
</gene>
<keyword evidence="8" id="KW-0807">Transducer</keyword>
<feature type="transmembrane region" description="Helical" evidence="11">
    <location>
        <begin position="334"/>
        <end position="356"/>
    </location>
</feature>
<evidence type="ECO:0000313" key="14">
    <source>
        <dbReference type="RefSeq" id="XP_032821817.1"/>
    </source>
</evidence>
<dbReference type="CTD" id="1901"/>
<keyword evidence="3 11" id="KW-0812">Transmembrane</keyword>
<feature type="transmembrane region" description="Helical" evidence="11">
    <location>
        <begin position="180"/>
        <end position="204"/>
    </location>
</feature>
<dbReference type="PRINTS" id="PR00642">
    <property type="entry name" value="EDG1RECEPTOR"/>
</dbReference>
<feature type="transmembrane region" description="Helical" evidence="11">
    <location>
        <begin position="102"/>
        <end position="121"/>
    </location>
</feature>
<dbReference type="PANTHER" id="PTHR22750">
    <property type="entry name" value="G-PROTEIN COUPLED RECEPTOR"/>
    <property type="match status" value="1"/>
</dbReference>
<feature type="transmembrane region" description="Helical" evidence="11">
    <location>
        <begin position="294"/>
        <end position="314"/>
    </location>
</feature>
<evidence type="ECO:0000256" key="1">
    <source>
        <dbReference type="ARBA" id="ARBA00004651"/>
    </source>
</evidence>
<dbReference type="PRINTS" id="PR01523">
    <property type="entry name" value="S1PRECEPTOR"/>
</dbReference>
<feature type="transmembrane region" description="Helical" evidence="11">
    <location>
        <begin position="69"/>
        <end position="90"/>
    </location>
</feature>
<keyword evidence="7" id="KW-0325">Glycoprotein</keyword>
<dbReference type="InterPro" id="IPR004061">
    <property type="entry name" value="S1P_rcpt"/>
</dbReference>
<evidence type="ECO:0000313" key="13">
    <source>
        <dbReference type="Proteomes" id="UP001318040"/>
    </source>
</evidence>
<evidence type="ECO:0000256" key="10">
    <source>
        <dbReference type="SAM" id="MobiDB-lite"/>
    </source>
</evidence>
<evidence type="ECO:0000256" key="7">
    <source>
        <dbReference type="ARBA" id="ARBA00023180"/>
    </source>
</evidence>
<dbReference type="KEGG" id="pmrn:116948811"/>
<name>A0AAJ7TPS5_PETMA</name>
<keyword evidence="6 11" id="KW-0472">Membrane</keyword>
<dbReference type="Gene3D" id="1.20.1070.10">
    <property type="entry name" value="Rhodopsin 7-helix transmembrane proteins"/>
    <property type="match status" value="1"/>
</dbReference>
<sequence length="449" mass="47650">MEHPALLGTAPAVTMEASPSPSAEDYAYYKITNTMYLYSNPMVILAHYNYTGKLNNRDKRDRAVTTTGIVAIVVCCVIIVENLVVLLTFWRNRKFHTPTYYFLANLACSDLLAAAAYVANISLSGPNTFTMTPTAWFAREGVIFVALAASVFSFLAIAVERHLIMARRRLAPAVPGRRRVRACLLIAACWALALLLGSLPSLGWNCLRALQQCSVVLPLYSRRFLAFCVTLYTLVLAGIVTLYARVYAAVRRSGRRVGGNGGNGGNGGGGCVGGGPRKATPGTSRRSVLLLKTVFIVVGVFIACWTPLFGLLLADVACGTLRRSLSCSAAATSAANWLIPLAVLNSGMNPLIYAASSRDMRRAFARLLCCCCARGRFGAGESAANATRSRSSASSGGRPTATATNERDLTSPDGGGGGHTPPNSIKALLLSPGLEQPPVTIKGQPPPPS</sequence>
<dbReference type="GeneID" id="116948811"/>
<accession>A0AAJ7TPS5</accession>
<evidence type="ECO:0000256" key="3">
    <source>
        <dbReference type="ARBA" id="ARBA00022692"/>
    </source>
</evidence>
<feature type="disulfide bond" evidence="9">
    <location>
        <begin position="318"/>
        <end position="327"/>
    </location>
</feature>
<feature type="transmembrane region" description="Helical" evidence="11">
    <location>
        <begin position="141"/>
        <end position="159"/>
    </location>
</feature>
<protein>
    <submittedName>
        <fullName evidence="14">Sphingosine 1-phosphate receptor 1</fullName>
    </submittedName>
</protein>
<organism evidence="13 14">
    <name type="scientific">Petromyzon marinus</name>
    <name type="common">Sea lamprey</name>
    <dbReference type="NCBI Taxonomy" id="7757"/>
    <lineage>
        <taxon>Eukaryota</taxon>
        <taxon>Metazoa</taxon>
        <taxon>Chordata</taxon>
        <taxon>Craniata</taxon>
        <taxon>Vertebrata</taxon>
        <taxon>Cyclostomata</taxon>
        <taxon>Hyperoartia</taxon>
        <taxon>Petromyzontiformes</taxon>
        <taxon>Petromyzontidae</taxon>
        <taxon>Petromyzon</taxon>
    </lineage>
</organism>
<keyword evidence="14" id="KW-0675">Receptor</keyword>
<evidence type="ECO:0000256" key="2">
    <source>
        <dbReference type="ARBA" id="ARBA00022475"/>
    </source>
</evidence>
<proteinExistence type="predicted"/>
<dbReference type="InterPro" id="IPR000276">
    <property type="entry name" value="GPCR_Rhodpsn"/>
</dbReference>
<reference evidence="14" key="1">
    <citation type="submission" date="2025-08" db="UniProtKB">
        <authorList>
            <consortium name="RefSeq"/>
        </authorList>
    </citation>
    <scope>IDENTIFICATION</scope>
    <source>
        <tissue evidence="14">Sperm</tissue>
    </source>
</reference>
<dbReference type="SMART" id="SM01381">
    <property type="entry name" value="7TM_GPCR_Srsx"/>
    <property type="match status" value="1"/>
</dbReference>
<dbReference type="PROSITE" id="PS50262">
    <property type="entry name" value="G_PROTEIN_RECEP_F1_2"/>
    <property type="match status" value="1"/>
</dbReference>
<dbReference type="RefSeq" id="XP_032821817.1">
    <property type="nucleotide sequence ID" value="XM_032965926.1"/>
</dbReference>
<feature type="region of interest" description="Disordered" evidence="10">
    <location>
        <begin position="383"/>
        <end position="449"/>
    </location>
</feature>
<evidence type="ECO:0000256" key="5">
    <source>
        <dbReference type="ARBA" id="ARBA00023040"/>
    </source>
</evidence>
<dbReference type="Proteomes" id="UP001318040">
    <property type="component" value="Chromosome 35"/>
</dbReference>
<dbReference type="Pfam" id="PF00001">
    <property type="entry name" value="7tm_1"/>
    <property type="match status" value="1"/>
</dbReference>
<dbReference type="AlphaFoldDB" id="A0AAJ7TPS5"/>
<keyword evidence="4 11" id="KW-1133">Transmembrane helix</keyword>
<keyword evidence="9" id="KW-1015">Disulfide bond</keyword>
<evidence type="ECO:0000256" key="11">
    <source>
        <dbReference type="SAM" id="Phobius"/>
    </source>
</evidence>
<dbReference type="PRINTS" id="PR00237">
    <property type="entry name" value="GPCRRHODOPSN"/>
</dbReference>
<keyword evidence="5" id="KW-0297">G-protein coupled receptor</keyword>
<keyword evidence="2" id="KW-1003">Cell membrane</keyword>
<feature type="disulfide bond" evidence="9">
    <location>
        <begin position="206"/>
        <end position="213"/>
    </location>
</feature>
<dbReference type="SUPFAM" id="SSF81321">
    <property type="entry name" value="Family A G protein-coupled receptor-like"/>
    <property type="match status" value="1"/>
</dbReference>